<evidence type="ECO:0000313" key="4">
    <source>
        <dbReference type="Proteomes" id="UP000199503"/>
    </source>
</evidence>
<keyword evidence="4" id="KW-1185">Reference proteome</keyword>
<evidence type="ECO:0000256" key="1">
    <source>
        <dbReference type="SAM" id="MobiDB-lite"/>
    </source>
</evidence>
<accession>A0A1H9G7X0</accession>
<evidence type="ECO:0000256" key="2">
    <source>
        <dbReference type="SAM" id="Phobius"/>
    </source>
</evidence>
<keyword evidence="2" id="KW-0472">Membrane</keyword>
<proteinExistence type="predicted"/>
<feature type="transmembrane region" description="Helical" evidence="2">
    <location>
        <begin position="12"/>
        <end position="31"/>
    </location>
</feature>
<name>A0A1H9G7X0_9PSEU</name>
<sequence>MAWRIVQAWWPLFVVVAVAVSAAGALFAVVVRRARAEAAERASWVGITPPAVMPADGARGLWRALAGLLSRTRRGLAPRHLAVEFVADATGMRVGVWVPPALSASSVAEVIGRCWPGARTTVTDTPPELLGTGAARVTAAHVLPRGGPWAPLLDPFRTTRRQVAEVDSLHSVLAGLAGRGEAESACVQLIVSTTRTGRPRGDRGRAWWARIALGLLKAPFLIFLAVADALLTKGSANSHEVSADTSTPEDPAVAAYRKAIAAKQAHGPHLQATLRLAVSSPVSRRLRRRGVNELVNGYDLAAPAAILATRPAHRAERQLVQRLPGRRRDRFLVTLDEAAALWHLPEQPAQYGIADATARIRRPRRDLPRFNPRHPRQDEGGRDAAA</sequence>
<dbReference type="EMBL" id="FOFV01000003">
    <property type="protein sequence ID" value="SEQ46182.1"/>
    <property type="molecule type" value="Genomic_DNA"/>
</dbReference>
<evidence type="ECO:0000313" key="3">
    <source>
        <dbReference type="EMBL" id="SEQ46182.1"/>
    </source>
</evidence>
<keyword evidence="2" id="KW-1133">Transmembrane helix</keyword>
<reference evidence="4" key="1">
    <citation type="submission" date="2016-10" db="EMBL/GenBank/DDBJ databases">
        <authorList>
            <person name="Varghese N."/>
            <person name="Submissions S."/>
        </authorList>
    </citation>
    <scope>NUCLEOTIDE SEQUENCE [LARGE SCALE GENOMIC DNA]</scope>
    <source>
        <strain evidence="4">DSM 44437</strain>
    </source>
</reference>
<protein>
    <submittedName>
        <fullName evidence="3">Uncharacterized protein</fullName>
    </submittedName>
</protein>
<dbReference type="OrthoDB" id="4552124at2"/>
<organism evidence="3 4">
    <name type="scientific">Lentzea albida</name>
    <dbReference type="NCBI Taxonomy" id="65499"/>
    <lineage>
        <taxon>Bacteria</taxon>
        <taxon>Bacillati</taxon>
        <taxon>Actinomycetota</taxon>
        <taxon>Actinomycetes</taxon>
        <taxon>Pseudonocardiales</taxon>
        <taxon>Pseudonocardiaceae</taxon>
        <taxon>Lentzea</taxon>
    </lineage>
</organism>
<feature type="region of interest" description="Disordered" evidence="1">
    <location>
        <begin position="362"/>
        <end position="386"/>
    </location>
</feature>
<dbReference type="STRING" id="65499.SAMN04488000_10318"/>
<dbReference type="RefSeq" id="WP_089912760.1">
    <property type="nucleotide sequence ID" value="NZ_FOFV01000003.1"/>
</dbReference>
<dbReference type="Proteomes" id="UP000199503">
    <property type="component" value="Unassembled WGS sequence"/>
</dbReference>
<gene>
    <name evidence="3" type="ORF">SAMN04488000_10318</name>
</gene>
<dbReference type="AlphaFoldDB" id="A0A1H9G7X0"/>
<feature type="compositionally biased region" description="Basic and acidic residues" evidence="1">
    <location>
        <begin position="375"/>
        <end position="386"/>
    </location>
</feature>
<keyword evidence="2" id="KW-0812">Transmembrane</keyword>